<keyword evidence="11 14" id="KW-0131">Cell cycle</keyword>
<dbReference type="FunFam" id="3.40.1190.10:FF:000001">
    <property type="entry name" value="UDP-N-acetylmuramate--L-alanine ligase"/>
    <property type="match status" value="1"/>
</dbReference>
<dbReference type="Proteomes" id="UP000509658">
    <property type="component" value="Chromosome"/>
</dbReference>
<feature type="domain" description="Mur ligase central" evidence="18">
    <location>
        <begin position="122"/>
        <end position="303"/>
    </location>
</feature>
<evidence type="ECO:0000256" key="6">
    <source>
        <dbReference type="ARBA" id="ARBA00022618"/>
    </source>
</evidence>
<evidence type="ECO:0000256" key="9">
    <source>
        <dbReference type="ARBA" id="ARBA00022960"/>
    </source>
</evidence>
<dbReference type="Pfam" id="PF01225">
    <property type="entry name" value="Mur_ligase"/>
    <property type="match status" value="1"/>
</dbReference>
<keyword evidence="15" id="KW-0472">Membrane</keyword>
<keyword evidence="15" id="KW-1133">Transmembrane helix</keyword>
<keyword evidence="12 14" id="KW-0961">Cell wall biogenesis/degradation</keyword>
<keyword evidence="20" id="KW-1185">Reference proteome</keyword>
<dbReference type="HAMAP" id="MF_00046">
    <property type="entry name" value="MurC"/>
    <property type="match status" value="1"/>
</dbReference>
<dbReference type="InterPro" id="IPR050061">
    <property type="entry name" value="MurCDEF_pg_biosynth"/>
</dbReference>
<dbReference type="GO" id="GO:0005737">
    <property type="term" value="C:cytoplasm"/>
    <property type="evidence" value="ECO:0007669"/>
    <property type="project" value="UniProtKB-SubCell"/>
</dbReference>
<dbReference type="EC" id="6.3.2.8" evidence="3 14"/>
<comment type="pathway">
    <text evidence="2 14">Cell wall biogenesis; peptidoglycan biosynthesis.</text>
</comment>
<dbReference type="PANTHER" id="PTHR43445">
    <property type="entry name" value="UDP-N-ACETYLMURAMATE--L-ALANINE LIGASE-RELATED"/>
    <property type="match status" value="1"/>
</dbReference>
<dbReference type="InterPro" id="IPR036615">
    <property type="entry name" value="Mur_ligase_C_dom_sf"/>
</dbReference>
<dbReference type="GO" id="GO:0008763">
    <property type="term" value="F:UDP-N-acetylmuramate-L-alanine ligase activity"/>
    <property type="evidence" value="ECO:0007669"/>
    <property type="project" value="UniProtKB-UniRule"/>
</dbReference>
<dbReference type="Gene3D" id="3.40.1190.10">
    <property type="entry name" value="Mur-like, catalytic domain"/>
    <property type="match status" value="1"/>
</dbReference>
<keyword evidence="5 14" id="KW-0436">Ligase</keyword>
<feature type="domain" description="Mur ligase N-terminal catalytic" evidence="16">
    <location>
        <begin position="20"/>
        <end position="118"/>
    </location>
</feature>
<dbReference type="EMBL" id="CP054491">
    <property type="protein sequence ID" value="QKQ26200.1"/>
    <property type="molecule type" value="Genomic_DNA"/>
</dbReference>
<evidence type="ECO:0000256" key="7">
    <source>
        <dbReference type="ARBA" id="ARBA00022741"/>
    </source>
</evidence>
<keyword evidence="9 14" id="KW-0133">Cell shape</keyword>
<keyword evidence="10 14" id="KW-0573">Peptidoglycan synthesis</keyword>
<feature type="transmembrane region" description="Helical" evidence="15">
    <location>
        <begin position="20"/>
        <end position="42"/>
    </location>
</feature>
<dbReference type="Gene3D" id="3.40.50.720">
    <property type="entry name" value="NAD(P)-binding Rossmann-like Domain"/>
    <property type="match status" value="1"/>
</dbReference>
<dbReference type="PANTHER" id="PTHR43445:SF3">
    <property type="entry name" value="UDP-N-ACETYLMURAMATE--L-ALANINE LIGASE"/>
    <property type="match status" value="1"/>
</dbReference>
<dbReference type="GO" id="GO:0008360">
    <property type="term" value="P:regulation of cell shape"/>
    <property type="evidence" value="ECO:0007669"/>
    <property type="project" value="UniProtKB-KW"/>
</dbReference>
<evidence type="ECO:0000313" key="19">
    <source>
        <dbReference type="EMBL" id="QKQ26200.1"/>
    </source>
</evidence>
<evidence type="ECO:0000256" key="5">
    <source>
        <dbReference type="ARBA" id="ARBA00022598"/>
    </source>
</evidence>
<dbReference type="NCBIfam" id="TIGR01082">
    <property type="entry name" value="murC"/>
    <property type="match status" value="1"/>
</dbReference>
<dbReference type="GO" id="GO:0051301">
    <property type="term" value="P:cell division"/>
    <property type="evidence" value="ECO:0007669"/>
    <property type="project" value="UniProtKB-KW"/>
</dbReference>
<evidence type="ECO:0000313" key="20">
    <source>
        <dbReference type="Proteomes" id="UP000509658"/>
    </source>
</evidence>
<dbReference type="AlphaFoldDB" id="A0A6N0HV58"/>
<evidence type="ECO:0000256" key="1">
    <source>
        <dbReference type="ARBA" id="ARBA00004496"/>
    </source>
</evidence>
<evidence type="ECO:0000259" key="17">
    <source>
        <dbReference type="Pfam" id="PF02875"/>
    </source>
</evidence>
<evidence type="ECO:0000256" key="3">
    <source>
        <dbReference type="ARBA" id="ARBA00012211"/>
    </source>
</evidence>
<name>A0A6N0HV58_9GAMM</name>
<keyword evidence="8 14" id="KW-0067">ATP-binding</keyword>
<comment type="subcellular location">
    <subcellularLocation>
        <location evidence="1 14">Cytoplasm</location>
    </subcellularLocation>
</comment>
<dbReference type="InterPro" id="IPR036565">
    <property type="entry name" value="Mur-like_cat_sf"/>
</dbReference>
<keyword evidence="15" id="KW-0812">Transmembrane</keyword>
<feature type="domain" description="Mur ligase C-terminal" evidence="17">
    <location>
        <begin position="325"/>
        <end position="460"/>
    </location>
</feature>
<dbReference type="SUPFAM" id="SSF51984">
    <property type="entry name" value="MurCD N-terminal domain"/>
    <property type="match status" value="1"/>
</dbReference>
<gene>
    <name evidence="14 19" type="primary">murC</name>
    <name evidence="19" type="ORF">HUE57_07805</name>
</gene>
<keyword evidence="7 14" id="KW-0547">Nucleotide-binding</keyword>
<comment type="similarity">
    <text evidence="14">Belongs to the MurCDEF family.</text>
</comment>
<dbReference type="InterPro" id="IPR005758">
    <property type="entry name" value="UDP-N-AcMur_Ala_ligase_MurC"/>
</dbReference>
<dbReference type="SUPFAM" id="SSF53623">
    <property type="entry name" value="MurD-like peptide ligases, catalytic domain"/>
    <property type="match status" value="1"/>
</dbReference>
<dbReference type="UniPathway" id="UPA00219"/>
<dbReference type="InterPro" id="IPR004101">
    <property type="entry name" value="Mur_ligase_C"/>
</dbReference>
<evidence type="ECO:0000256" key="15">
    <source>
        <dbReference type="SAM" id="Phobius"/>
    </source>
</evidence>
<protein>
    <recommendedName>
        <fullName evidence="3 14">UDP-N-acetylmuramate--L-alanine ligase</fullName>
        <ecNumber evidence="3 14">6.3.2.8</ecNumber>
    </recommendedName>
    <alternativeName>
        <fullName evidence="14">UDP-N-acetylmuramoyl-L-alanine synthetase</fullName>
    </alternativeName>
</protein>
<dbReference type="SUPFAM" id="SSF53244">
    <property type="entry name" value="MurD-like peptide ligases, peptide-binding domain"/>
    <property type="match status" value="1"/>
</dbReference>
<comment type="catalytic activity">
    <reaction evidence="13 14">
        <text>UDP-N-acetyl-alpha-D-muramate + L-alanine + ATP = UDP-N-acetyl-alpha-D-muramoyl-L-alanine + ADP + phosphate + H(+)</text>
        <dbReference type="Rhea" id="RHEA:23372"/>
        <dbReference type="ChEBI" id="CHEBI:15378"/>
        <dbReference type="ChEBI" id="CHEBI:30616"/>
        <dbReference type="ChEBI" id="CHEBI:43474"/>
        <dbReference type="ChEBI" id="CHEBI:57972"/>
        <dbReference type="ChEBI" id="CHEBI:70757"/>
        <dbReference type="ChEBI" id="CHEBI:83898"/>
        <dbReference type="ChEBI" id="CHEBI:456216"/>
        <dbReference type="EC" id="6.3.2.8"/>
    </reaction>
</comment>
<evidence type="ECO:0000259" key="16">
    <source>
        <dbReference type="Pfam" id="PF01225"/>
    </source>
</evidence>
<proteinExistence type="inferred from homology"/>
<keyword evidence="6 14" id="KW-0132">Cell division</keyword>
<organism evidence="19 20">
    <name type="scientific">Candidatus Reidiella endopervernicosa</name>
    <dbReference type="NCBI Taxonomy" id="2738883"/>
    <lineage>
        <taxon>Bacteria</taxon>
        <taxon>Pseudomonadati</taxon>
        <taxon>Pseudomonadota</taxon>
        <taxon>Gammaproteobacteria</taxon>
        <taxon>Candidatus Reidiella</taxon>
    </lineage>
</organism>
<dbReference type="RefSeq" id="WP_172840075.1">
    <property type="nucleotide sequence ID" value="NZ_CP054491.1"/>
</dbReference>
<dbReference type="GO" id="GO:0009252">
    <property type="term" value="P:peptidoglycan biosynthetic process"/>
    <property type="evidence" value="ECO:0007669"/>
    <property type="project" value="UniProtKB-UniRule"/>
</dbReference>
<evidence type="ECO:0000256" key="8">
    <source>
        <dbReference type="ARBA" id="ARBA00022840"/>
    </source>
</evidence>
<dbReference type="InterPro" id="IPR013221">
    <property type="entry name" value="Mur_ligase_cen"/>
</dbReference>
<accession>A0A6N0HV58</accession>
<evidence type="ECO:0000259" key="18">
    <source>
        <dbReference type="Pfam" id="PF08245"/>
    </source>
</evidence>
<reference evidence="19 20" key="1">
    <citation type="submission" date="2020-05" db="EMBL/GenBank/DDBJ databases">
        <title>Horizontal transmission and recombination maintain forever young bacterial symbiont genomes.</title>
        <authorList>
            <person name="Russell S.L."/>
            <person name="Pepper-Tunick E."/>
            <person name="Svedberg J."/>
            <person name="Byrne A."/>
            <person name="Ruelas Castillo J."/>
            <person name="Vollmers C."/>
            <person name="Beinart R.A."/>
            <person name="Corbett-Detig R."/>
        </authorList>
    </citation>
    <scope>NUCLEOTIDE SEQUENCE [LARGE SCALE GENOMIC DNA]</scope>
    <source>
        <strain evidence="19">Santa_Monica_outfall</strain>
    </source>
</reference>
<evidence type="ECO:0000256" key="11">
    <source>
        <dbReference type="ARBA" id="ARBA00023306"/>
    </source>
</evidence>
<evidence type="ECO:0000256" key="2">
    <source>
        <dbReference type="ARBA" id="ARBA00004752"/>
    </source>
</evidence>
<feature type="binding site" evidence="14">
    <location>
        <begin position="124"/>
        <end position="130"/>
    </location>
    <ligand>
        <name>ATP</name>
        <dbReference type="ChEBI" id="CHEBI:30616"/>
    </ligand>
</feature>
<evidence type="ECO:0000256" key="10">
    <source>
        <dbReference type="ARBA" id="ARBA00022984"/>
    </source>
</evidence>
<dbReference type="GO" id="GO:0005524">
    <property type="term" value="F:ATP binding"/>
    <property type="evidence" value="ECO:0007669"/>
    <property type="project" value="UniProtKB-UniRule"/>
</dbReference>
<dbReference type="Pfam" id="PF08245">
    <property type="entry name" value="Mur_ligase_M"/>
    <property type="match status" value="1"/>
</dbReference>
<dbReference type="KEGG" id="rev:HUE57_07805"/>
<evidence type="ECO:0000256" key="12">
    <source>
        <dbReference type="ARBA" id="ARBA00023316"/>
    </source>
</evidence>
<dbReference type="GO" id="GO:0071555">
    <property type="term" value="P:cell wall organization"/>
    <property type="evidence" value="ECO:0007669"/>
    <property type="project" value="UniProtKB-KW"/>
</dbReference>
<evidence type="ECO:0000256" key="14">
    <source>
        <dbReference type="HAMAP-Rule" id="MF_00046"/>
    </source>
</evidence>
<evidence type="ECO:0000256" key="13">
    <source>
        <dbReference type="ARBA" id="ARBA00047833"/>
    </source>
</evidence>
<dbReference type="Gene3D" id="3.90.190.20">
    <property type="entry name" value="Mur ligase, C-terminal domain"/>
    <property type="match status" value="1"/>
</dbReference>
<dbReference type="Pfam" id="PF02875">
    <property type="entry name" value="Mur_ligase_C"/>
    <property type="match status" value="1"/>
</dbReference>
<dbReference type="InterPro" id="IPR000713">
    <property type="entry name" value="Mur_ligase_N"/>
</dbReference>
<evidence type="ECO:0000256" key="4">
    <source>
        <dbReference type="ARBA" id="ARBA00022490"/>
    </source>
</evidence>
<comment type="function">
    <text evidence="14">Cell wall formation.</text>
</comment>
<keyword evidence="4 14" id="KW-0963">Cytoplasm</keyword>
<sequence length="486" mass="51800">MSGHMQQGEMLNPMGRMRSIHLIGIGGAGMGGIAEVLLNLGYKVTGSDLQQNAMTERLSSLGAEIVFGHQAENVADADVVVISSAVTSDNPEVVAAQERRIPVVPRAEMLAELMRFRYGIAVAGTHGKTTTTSLIASLLGEGGLDPTFVIGGKLNSAGTNARLGAGRYLVAEADESDASFLFLQPMLAVVTNVDADHLSTYGGDFDRLRDSFIEFLHHLPFYGLAVVCIDDDEVRELLPRITRPLLTYGTAEDADVRAMNISQQGVNTHFEVMLPGREAPLAITLSLPGRHNMLNALAAIAVAVELGVDDESIQQGLARFEGIGRRFQVRGELPLESGRALLVDDYGHHPRELAATVQAIRDGWPERRLVMAFQPHRYSRTRDLLDDFAQVLSECDAVILTEVYSAGETPIAGADGRALARAIRARGKVDPVFVERPSEIAELVASVARGGDILLVQGAGNIGVVAQQLAADAEPASDAAVQGGAA</sequence>